<dbReference type="AlphaFoldDB" id="A0A444MNJ4"/>
<name>A0A444MNJ4_9SPHI</name>
<proteinExistence type="predicted"/>
<protein>
    <submittedName>
        <fullName evidence="1">Uncharacterized protein</fullName>
    </submittedName>
</protein>
<keyword evidence="2" id="KW-1185">Reference proteome</keyword>
<sequence>MLLLGIFSSRAFCQQYKNFRVAVYCRAYEVAKMNDTTNYLKPIWDELSRQLKVDKVYLETHRDTHIVDQKTLDIAKKFFKDRGITVAGGITYTISEPNNFETYCYSDPAQRKKVQEIAEYTAKNFDEFILDDFFFTDCKSDQSIKDKGTKSWTEYRLKLMTDAGRELVVGPAKKVNPKVKVIIKYPNWYEHFQGLGFNLDEEPKYFDGIYTGTETRDAVSSDQHLQAYLGYNVFRYYENIKPGGNGGGWVDPGGMRNYDRYAEQLWITAFAKAPEITLFDLRQLIRKTIPTDRSAWQGQQTSFDFDKMMAPVNYNGGTPAAPTTIARAAGYTFETIDKFLGLLGKPIGIKSYRPYNATGEDFLQNFLGQAGIPMDQCPTFPAADSVILLTEEAKFDAQIVDKIKKQLTDGKTVVITSGLLHALQDKGIKDIAEITYTDRKAYVKDFKTRRTGIVSINRPMLIPQIQYLTNDSWEQVSAIDGQMGWPILHEAQYSKGKLNVLVIPENFADLYRLPAEALNRIRATLGAKLNVQLEGPGNISIYIYDNNTCIVESFSDEPAEVNLLTATPYKTLTDLLSNAKLPGTVRKVNGGYGQTASEKNVFPVSLKPHSYRVFKFE</sequence>
<dbReference type="Proteomes" id="UP000286701">
    <property type="component" value="Unassembled WGS sequence"/>
</dbReference>
<gene>
    <name evidence="1" type="ORF">EPL05_12920</name>
</gene>
<dbReference type="EMBL" id="SBIW01000006">
    <property type="protein sequence ID" value="RWY51266.1"/>
    <property type="molecule type" value="Genomic_DNA"/>
</dbReference>
<accession>A0A444MNJ4</accession>
<evidence type="ECO:0000313" key="1">
    <source>
        <dbReference type="EMBL" id="RWY51266.1"/>
    </source>
</evidence>
<organism evidence="1 2">
    <name type="scientific">Mucilaginibacter gilvus</name>
    <dbReference type="NCBI Taxonomy" id="2305909"/>
    <lineage>
        <taxon>Bacteria</taxon>
        <taxon>Pseudomonadati</taxon>
        <taxon>Bacteroidota</taxon>
        <taxon>Sphingobacteriia</taxon>
        <taxon>Sphingobacteriales</taxon>
        <taxon>Sphingobacteriaceae</taxon>
        <taxon>Mucilaginibacter</taxon>
    </lineage>
</organism>
<evidence type="ECO:0000313" key="2">
    <source>
        <dbReference type="Proteomes" id="UP000286701"/>
    </source>
</evidence>
<comment type="caution">
    <text evidence="1">The sequence shown here is derived from an EMBL/GenBank/DDBJ whole genome shotgun (WGS) entry which is preliminary data.</text>
</comment>
<dbReference type="OrthoDB" id="8730636at2"/>
<reference evidence="1 2" key="1">
    <citation type="submission" date="2019-01" db="EMBL/GenBank/DDBJ databases">
        <title>Mucilaginibacter antarcticum sp. nov., isolated from antarctic soil.</title>
        <authorList>
            <person name="Yan Y.-Q."/>
            <person name="Du Z.-J."/>
        </authorList>
    </citation>
    <scope>NUCLEOTIDE SEQUENCE [LARGE SCALE GENOMIC DNA]</scope>
    <source>
        <strain evidence="1 2">F01003</strain>
    </source>
</reference>